<dbReference type="OrthoDB" id="5326845at2"/>
<organism evidence="3 4">
    <name type="scientific">Ewingella americana (strain ATCC 33852 / DSM 4580 / CCUG 14506 / JCM 5911 / LMG 7869 / NCTC 12157 / CDC 1468-78)</name>
    <dbReference type="NCBI Taxonomy" id="910964"/>
    <lineage>
        <taxon>Bacteria</taxon>
        <taxon>Pseudomonadati</taxon>
        <taxon>Pseudomonadota</taxon>
        <taxon>Gammaproteobacteria</taxon>
        <taxon>Enterobacterales</taxon>
        <taxon>Yersiniaceae</taxon>
        <taxon>Ewingella</taxon>
    </lineage>
</organism>
<dbReference type="GO" id="GO:0003723">
    <property type="term" value="F:RNA binding"/>
    <property type="evidence" value="ECO:0007669"/>
    <property type="project" value="InterPro"/>
</dbReference>
<dbReference type="AlphaFoldDB" id="A0A085G3I0"/>
<comment type="caution">
    <text evidence="3">The sequence shown here is derived from an EMBL/GenBank/DDBJ whole genome shotgun (WGS) entry which is preliminary data.</text>
</comment>
<dbReference type="InterPro" id="IPR053753">
    <property type="entry name" value="RNase_N1/T1-like_sf"/>
</dbReference>
<dbReference type="Gene3D" id="3.40.20.20">
    <property type="match status" value="2"/>
</dbReference>
<dbReference type="STRING" id="910964.GEAM_3884"/>
<reference evidence="3 4" key="1">
    <citation type="submission" date="2014-05" db="EMBL/GenBank/DDBJ databases">
        <title>ATOL: Assembling a taxonomically balanced genome-scale reconstruction of the evolutionary history of the Enterobacteriaceae.</title>
        <authorList>
            <person name="Plunkett G.III."/>
            <person name="Neeno-Eckwall E.C."/>
            <person name="Glasner J.D."/>
            <person name="Perna N.T."/>
        </authorList>
    </citation>
    <scope>NUCLEOTIDE SEQUENCE [LARGE SCALE GENOMIC DNA]</scope>
    <source>
        <strain evidence="3 4">ATCC 33852</strain>
    </source>
</reference>
<protein>
    <submittedName>
        <fullName evidence="3">Ribonuclease family protein</fullName>
    </submittedName>
</protein>
<dbReference type="InterPro" id="IPR016191">
    <property type="entry name" value="Ribonuclease/ribotoxin"/>
</dbReference>
<dbReference type="eggNOG" id="COG4290">
    <property type="taxonomic scope" value="Bacteria"/>
</dbReference>
<dbReference type="GeneID" id="78383026"/>
<evidence type="ECO:0000313" key="3">
    <source>
        <dbReference type="EMBL" id="KFC78275.1"/>
    </source>
</evidence>
<evidence type="ECO:0000313" key="4">
    <source>
        <dbReference type="Proteomes" id="UP000028640"/>
    </source>
</evidence>
<evidence type="ECO:0000256" key="2">
    <source>
        <dbReference type="ARBA" id="ARBA00022801"/>
    </source>
</evidence>
<keyword evidence="2" id="KW-0378">Hydrolase</keyword>
<dbReference type="RefSeq" id="WP_034794900.1">
    <property type="nucleotide sequence ID" value="NZ_JMPJ01000069.1"/>
</dbReference>
<accession>A0A085G3I0</accession>
<dbReference type="GO" id="GO:0016787">
    <property type="term" value="F:hydrolase activity"/>
    <property type="evidence" value="ECO:0007669"/>
    <property type="project" value="UniProtKB-KW"/>
</dbReference>
<keyword evidence="1" id="KW-0540">Nuclease</keyword>
<keyword evidence="4" id="KW-1185">Reference proteome</keyword>
<dbReference type="SUPFAM" id="SSF53933">
    <property type="entry name" value="Microbial ribonucleases"/>
    <property type="match status" value="1"/>
</dbReference>
<dbReference type="Proteomes" id="UP000028640">
    <property type="component" value="Unassembled WGS sequence"/>
</dbReference>
<name>A0A085G3I0_EWIA3</name>
<dbReference type="EMBL" id="JMPJ01000069">
    <property type="protein sequence ID" value="KFC78275.1"/>
    <property type="molecule type" value="Genomic_DNA"/>
</dbReference>
<proteinExistence type="predicted"/>
<dbReference type="GO" id="GO:0004540">
    <property type="term" value="F:RNA nuclease activity"/>
    <property type="evidence" value="ECO:0007669"/>
    <property type="project" value="InterPro"/>
</dbReference>
<sequence>MHQNQPLISFSNFIKPISIGTILVSFISPICSVYAQSIISCREAVSQANEELIKGGNKSLKDEKALVSLLQKINRDDALPNTYVTSAKAKQAGWSGADTDSLWEASWTLNKKSIGGDPIQNAALPKSVRWYSADIESVRGLRSSKRLIYSTDDPYRYLTNNTYRSLVKIQECQ</sequence>
<gene>
    <name evidence="3" type="ORF">GEAM_3884</name>
</gene>
<evidence type="ECO:0000256" key="1">
    <source>
        <dbReference type="ARBA" id="ARBA00022722"/>
    </source>
</evidence>